<dbReference type="Proteomes" id="UP000515708">
    <property type="component" value="Chromosome"/>
</dbReference>
<accession>A0A7D7WHP0</accession>
<organism evidence="1 2">
    <name type="scientific">Microbacterium esteraromaticum</name>
    <dbReference type="NCBI Taxonomy" id="57043"/>
    <lineage>
        <taxon>Bacteria</taxon>
        <taxon>Bacillati</taxon>
        <taxon>Actinomycetota</taxon>
        <taxon>Actinomycetes</taxon>
        <taxon>Micrococcales</taxon>
        <taxon>Microbacteriaceae</taxon>
        <taxon>Microbacterium</taxon>
    </lineage>
</organism>
<dbReference type="AlphaFoldDB" id="A0A7D7WHP0"/>
<evidence type="ECO:0000313" key="1">
    <source>
        <dbReference type="EMBL" id="QMU97814.1"/>
    </source>
</evidence>
<protein>
    <submittedName>
        <fullName evidence="1">Uncharacterized protein</fullName>
    </submittedName>
</protein>
<proteinExistence type="predicted"/>
<dbReference type="RefSeq" id="WP_182252816.1">
    <property type="nucleotide sequence ID" value="NZ_CP043732.1"/>
</dbReference>
<sequence length="184" mass="19979">MTVNISETITPNSQQVNAEDLIGGPVTVTVTGVEKGTAEQPIFIHLAEFEGRTFRPAKTVRRIIVAAWGPEAATYTGRRLTIYNDPTVKWAGQEIGGVRISHMSHIDKPLSVLLSVSRGKRQEFTVQPLKPEFDESAVVDALANINGAESIPALKTAWELAGVKGAQKHPDVIEATNKRKAELT</sequence>
<name>A0A7D7WHP0_9MICO</name>
<evidence type="ECO:0000313" key="2">
    <source>
        <dbReference type="Proteomes" id="UP000515708"/>
    </source>
</evidence>
<reference evidence="1 2" key="1">
    <citation type="journal article" date="2020" name="Front. Microbiol.">
        <title>Design of Bacterial Strain-Specific qPCR Assays Using NGS Data and Publicly Available Resources and Its Application to Track Biocontrol Strains.</title>
        <authorList>
            <person name="Hernandez I."/>
            <person name="Sant C."/>
            <person name="Martinez R."/>
            <person name="Fernandez C."/>
        </authorList>
    </citation>
    <scope>NUCLEOTIDE SEQUENCE [LARGE SCALE GENOMIC DNA]</scope>
    <source>
        <strain evidence="1 2">B24</strain>
    </source>
</reference>
<gene>
    <name evidence="1" type="ORF">FVO59_11810</name>
</gene>
<dbReference type="EMBL" id="CP043732">
    <property type="protein sequence ID" value="QMU97814.1"/>
    <property type="molecule type" value="Genomic_DNA"/>
</dbReference>